<feature type="transmembrane region" description="Helical" evidence="8">
    <location>
        <begin position="95"/>
        <end position="115"/>
    </location>
</feature>
<feature type="transmembrane region" description="Helical" evidence="8">
    <location>
        <begin position="135"/>
        <end position="153"/>
    </location>
</feature>
<dbReference type="PANTHER" id="PTHR43495">
    <property type="entry name" value="GABA PERMEASE"/>
    <property type="match status" value="1"/>
</dbReference>
<sequence length="496" mass="51903">MPHESPVPPPSGSPGGAQLTQGLKGRQITMISIGGVIGAGLFVGSSTAVATAGPAVILAFLAAAALVVLVMQMLGEMAVANPDTGSFSTYADRALGRWAGFSIGWLYWWFYVLVIPIEAIAAGEVLGGMTGVPSWLPTFAVIAVLAGTNLLAVRNYGEFEYWFALLKVIAIVGFLVLGLLAVFGVLPGSGTSGVSNLWSNGGFAPKGGIAVLAALLTAMFSFQGSEIVTIAAAESEDPKKNIKKAVKAVVWRLGLFYLGSIFLVVSLVPWNAEGLAAGSYQAVLERMNVPGARQIMDVVVVIAVCSCLNSAIYTASRMAFSLARRKDAPAAFAVVSRGGVPRNAVAASTVVGIVAVLANYLMPQVFTYLLASSGAIALMMYLVIAVTQYATRRRRQEPAEVRMWLFPYLTVATIVFIAGVLVLMAILPGHRLELWLSFGLAAVLVTLGLRLQRKYGSGTGTGHSAGTQSPARSDGTEPPDAGARGPAARRESAPQR</sequence>
<dbReference type="PROSITE" id="PS00218">
    <property type="entry name" value="AMINO_ACID_PERMEASE_1"/>
    <property type="match status" value="1"/>
</dbReference>
<reference evidence="10 11" key="1">
    <citation type="journal article" date="2019" name="Int. J. Syst. Evol. Microbiol.">
        <title>The Global Catalogue of Microorganisms (GCM) 10K type strain sequencing project: providing services to taxonomists for standard genome sequencing and annotation.</title>
        <authorList>
            <consortium name="The Broad Institute Genomics Platform"/>
            <consortium name="The Broad Institute Genome Sequencing Center for Infectious Disease"/>
            <person name="Wu L."/>
            <person name="Ma J."/>
        </authorList>
    </citation>
    <scope>NUCLEOTIDE SEQUENCE [LARGE SCALE GENOMIC DNA]</scope>
    <source>
        <strain evidence="10 11">JCM 4805</strain>
    </source>
</reference>
<protein>
    <submittedName>
        <fullName evidence="10">GABA permease</fullName>
    </submittedName>
</protein>
<feature type="transmembrane region" description="Helical" evidence="8">
    <location>
        <begin position="249"/>
        <end position="270"/>
    </location>
</feature>
<keyword evidence="3 8" id="KW-0812">Transmembrane</keyword>
<feature type="domain" description="Amino acid permease/ SLC12A" evidence="9">
    <location>
        <begin position="28"/>
        <end position="428"/>
    </location>
</feature>
<evidence type="ECO:0000256" key="8">
    <source>
        <dbReference type="SAM" id="Phobius"/>
    </source>
</evidence>
<evidence type="ECO:0000256" key="1">
    <source>
        <dbReference type="ARBA" id="ARBA00004141"/>
    </source>
</evidence>
<keyword evidence="2" id="KW-0813">Transport</keyword>
<evidence type="ECO:0000256" key="3">
    <source>
        <dbReference type="ARBA" id="ARBA00022692"/>
    </source>
</evidence>
<keyword evidence="5 8" id="KW-1133">Transmembrane helix</keyword>
<keyword evidence="4" id="KW-0029">Amino-acid transport</keyword>
<evidence type="ECO:0000256" key="5">
    <source>
        <dbReference type="ARBA" id="ARBA00022989"/>
    </source>
</evidence>
<feature type="transmembrane region" description="Helical" evidence="8">
    <location>
        <begin position="344"/>
        <end position="362"/>
    </location>
</feature>
<feature type="transmembrane region" description="Helical" evidence="8">
    <location>
        <begin position="403"/>
        <end position="428"/>
    </location>
</feature>
<comment type="caution">
    <text evidence="10">The sequence shown here is derived from an EMBL/GenBank/DDBJ whole genome shotgun (WGS) entry which is preliminary data.</text>
</comment>
<feature type="transmembrane region" description="Helical" evidence="8">
    <location>
        <begin position="207"/>
        <end position="228"/>
    </location>
</feature>
<dbReference type="InterPro" id="IPR004840">
    <property type="entry name" value="Amino_acid_permease_CS"/>
</dbReference>
<organism evidence="10 11">
    <name type="scientific">Streptomyces olivaceiscleroticus</name>
    <dbReference type="NCBI Taxonomy" id="68245"/>
    <lineage>
        <taxon>Bacteria</taxon>
        <taxon>Bacillati</taxon>
        <taxon>Actinomycetota</taxon>
        <taxon>Actinomycetes</taxon>
        <taxon>Kitasatosporales</taxon>
        <taxon>Streptomycetaceae</taxon>
        <taxon>Streptomyces</taxon>
    </lineage>
</organism>
<evidence type="ECO:0000313" key="11">
    <source>
        <dbReference type="Proteomes" id="UP001500909"/>
    </source>
</evidence>
<name>A0ABN0ZAX4_9ACTN</name>
<feature type="region of interest" description="Disordered" evidence="7">
    <location>
        <begin position="458"/>
        <end position="496"/>
    </location>
</feature>
<evidence type="ECO:0000256" key="7">
    <source>
        <dbReference type="SAM" id="MobiDB-lite"/>
    </source>
</evidence>
<dbReference type="Gene3D" id="1.20.1740.10">
    <property type="entry name" value="Amino acid/polyamine transporter I"/>
    <property type="match status" value="1"/>
</dbReference>
<dbReference type="Pfam" id="PF00324">
    <property type="entry name" value="AA_permease"/>
    <property type="match status" value="1"/>
</dbReference>
<proteinExistence type="predicted"/>
<dbReference type="PIRSF" id="PIRSF006060">
    <property type="entry name" value="AA_transporter"/>
    <property type="match status" value="1"/>
</dbReference>
<evidence type="ECO:0000256" key="2">
    <source>
        <dbReference type="ARBA" id="ARBA00022448"/>
    </source>
</evidence>
<dbReference type="Proteomes" id="UP001500909">
    <property type="component" value="Unassembled WGS sequence"/>
</dbReference>
<comment type="subcellular location">
    <subcellularLocation>
        <location evidence="1">Membrane</location>
        <topology evidence="1">Multi-pass membrane protein</topology>
    </subcellularLocation>
</comment>
<evidence type="ECO:0000256" key="6">
    <source>
        <dbReference type="ARBA" id="ARBA00023136"/>
    </source>
</evidence>
<feature type="transmembrane region" description="Helical" evidence="8">
    <location>
        <begin position="368"/>
        <end position="391"/>
    </location>
</feature>
<keyword evidence="11" id="KW-1185">Reference proteome</keyword>
<evidence type="ECO:0000259" key="9">
    <source>
        <dbReference type="Pfam" id="PF00324"/>
    </source>
</evidence>
<feature type="transmembrane region" description="Helical" evidence="8">
    <location>
        <begin position="295"/>
        <end position="316"/>
    </location>
</feature>
<dbReference type="EMBL" id="BAAABY010000002">
    <property type="protein sequence ID" value="GAA0441417.1"/>
    <property type="molecule type" value="Genomic_DNA"/>
</dbReference>
<gene>
    <name evidence="10" type="primary">gabP</name>
    <name evidence="10" type="ORF">GCM10010361_01760</name>
</gene>
<accession>A0ABN0ZAX4</accession>
<keyword evidence="6 8" id="KW-0472">Membrane</keyword>
<feature type="transmembrane region" description="Helical" evidence="8">
    <location>
        <begin position="55"/>
        <end position="74"/>
    </location>
</feature>
<evidence type="ECO:0000313" key="10">
    <source>
        <dbReference type="EMBL" id="GAA0441417.1"/>
    </source>
</evidence>
<dbReference type="InterPro" id="IPR004841">
    <property type="entry name" value="AA-permease/SLC12A_dom"/>
</dbReference>
<evidence type="ECO:0000256" key="4">
    <source>
        <dbReference type="ARBA" id="ARBA00022970"/>
    </source>
</evidence>
<dbReference type="PANTHER" id="PTHR43495:SF5">
    <property type="entry name" value="GAMMA-AMINOBUTYRIC ACID PERMEASE"/>
    <property type="match status" value="1"/>
</dbReference>
<feature type="transmembrane region" description="Helical" evidence="8">
    <location>
        <begin position="434"/>
        <end position="451"/>
    </location>
</feature>
<dbReference type="RefSeq" id="WP_346092263.1">
    <property type="nucleotide sequence ID" value="NZ_BAAABY010000002.1"/>
</dbReference>
<feature type="transmembrane region" description="Helical" evidence="8">
    <location>
        <begin position="165"/>
        <end position="187"/>
    </location>
</feature>